<sequence length="75" mass="8045">MVHFIFLASLGLGSSVLAAPNYVVPDAQPKNAVAIDPAPVGASFEFFMWPSYMTNISLTLPCIQGSNPRHSTTHL</sequence>
<feature type="signal peptide" evidence="1">
    <location>
        <begin position="1"/>
        <end position="18"/>
    </location>
</feature>
<dbReference type="EMBL" id="DS231698">
    <property type="protein sequence ID" value="KNA98273.1"/>
    <property type="molecule type" value="Genomic_DNA"/>
</dbReference>
<accession>A0A0J9UFU9</accession>
<dbReference type="KEGG" id="fox:FOXG_18377"/>
<dbReference type="GeneID" id="28959083"/>
<evidence type="ECO:0000313" key="2">
    <source>
        <dbReference type="EMBL" id="KNA98273.1"/>
    </source>
</evidence>
<protein>
    <submittedName>
        <fullName evidence="2">Uncharacterized protein</fullName>
    </submittedName>
</protein>
<keyword evidence="1" id="KW-0732">Signal</keyword>
<reference evidence="2" key="1">
    <citation type="submission" date="2007-04" db="EMBL/GenBank/DDBJ databases">
        <authorList>
            <consortium name="The Broad Institute Genome Sequencing Platform"/>
            <person name="Birren B."/>
            <person name="Lander E."/>
            <person name="Galagan J."/>
            <person name="Nusbaum C."/>
            <person name="Devon K."/>
            <person name="Ma L.-J."/>
            <person name="Jaffe D."/>
            <person name="Butler J."/>
            <person name="Alvarez P."/>
            <person name="Gnerre S."/>
            <person name="Grabherr M."/>
            <person name="Kleber M."/>
            <person name="Mauceli E."/>
            <person name="Brockman W."/>
            <person name="MacCallum I.A."/>
            <person name="Young S."/>
            <person name="LaButti K."/>
            <person name="DeCaprio D."/>
            <person name="Crawford M."/>
            <person name="Koehrsen M."/>
            <person name="Engels R."/>
            <person name="Montgomery P."/>
            <person name="Pearson M."/>
            <person name="Howarth C."/>
            <person name="Larson L."/>
            <person name="White J."/>
            <person name="O'Leary S."/>
            <person name="Kodira C."/>
            <person name="Zeng Q."/>
            <person name="Yandava C."/>
            <person name="Alvarado L."/>
            <person name="Kistler C."/>
            <person name="Shim W.-B."/>
            <person name="Kang S."/>
            <person name="Woloshuk C."/>
        </authorList>
    </citation>
    <scope>NUCLEOTIDE SEQUENCE</scope>
    <source>
        <strain evidence="2">4287</strain>
    </source>
</reference>
<organism evidence="2 3">
    <name type="scientific">Fusarium oxysporum f. sp. lycopersici (strain 4287 / CBS 123668 / FGSC 9935 / NRRL 34936)</name>
    <name type="common">Fusarium vascular wilt of tomato</name>
    <dbReference type="NCBI Taxonomy" id="426428"/>
    <lineage>
        <taxon>Eukaryota</taxon>
        <taxon>Fungi</taxon>
        <taxon>Dikarya</taxon>
        <taxon>Ascomycota</taxon>
        <taxon>Pezizomycotina</taxon>
        <taxon>Sordariomycetes</taxon>
        <taxon>Hypocreomycetidae</taxon>
        <taxon>Hypocreales</taxon>
        <taxon>Nectriaceae</taxon>
        <taxon>Fusarium</taxon>
        <taxon>Fusarium oxysporum species complex</taxon>
    </lineage>
</organism>
<proteinExistence type="predicted"/>
<evidence type="ECO:0000313" key="3">
    <source>
        <dbReference type="Proteomes" id="UP000009097"/>
    </source>
</evidence>
<name>A0A0J9UFU9_FUSO4</name>
<dbReference type="Proteomes" id="UP000009097">
    <property type="component" value="Unassembled WGS sequence"/>
</dbReference>
<dbReference type="RefSeq" id="XP_018236319.1">
    <property type="nucleotide sequence ID" value="XM_018398450.1"/>
</dbReference>
<gene>
    <name evidence="2" type="ORF">FOXG_18377</name>
</gene>
<reference evidence="2" key="2">
    <citation type="journal article" date="2010" name="Nature">
        <title>Comparative genomics reveals mobile pathogenicity chromosomes in Fusarium.</title>
        <authorList>
            <person name="Ma L.J."/>
            <person name="van der Does H.C."/>
            <person name="Borkovich K.A."/>
            <person name="Coleman J.J."/>
            <person name="Daboussi M.J."/>
            <person name="Di Pietro A."/>
            <person name="Dufresne M."/>
            <person name="Freitag M."/>
            <person name="Grabherr M."/>
            <person name="Henrissat B."/>
            <person name="Houterman P.M."/>
            <person name="Kang S."/>
            <person name="Shim W.B."/>
            <person name="Woloshuk C."/>
            <person name="Xie X."/>
            <person name="Xu J.R."/>
            <person name="Antoniw J."/>
            <person name="Baker S.E."/>
            <person name="Bluhm B.H."/>
            <person name="Breakspear A."/>
            <person name="Brown D.W."/>
            <person name="Butchko R.A."/>
            <person name="Chapman S."/>
            <person name="Coulson R."/>
            <person name="Coutinho P.M."/>
            <person name="Danchin E.G."/>
            <person name="Diener A."/>
            <person name="Gale L.R."/>
            <person name="Gardiner D.M."/>
            <person name="Goff S."/>
            <person name="Hammond-Kosack K.E."/>
            <person name="Hilburn K."/>
            <person name="Hua-Van A."/>
            <person name="Jonkers W."/>
            <person name="Kazan K."/>
            <person name="Kodira C.D."/>
            <person name="Koehrsen M."/>
            <person name="Kumar L."/>
            <person name="Lee Y.H."/>
            <person name="Li L."/>
            <person name="Manners J.M."/>
            <person name="Miranda-Saavedra D."/>
            <person name="Mukherjee M."/>
            <person name="Park G."/>
            <person name="Park J."/>
            <person name="Park S.Y."/>
            <person name="Proctor R.H."/>
            <person name="Regev A."/>
            <person name="Ruiz-Roldan M.C."/>
            <person name="Sain D."/>
            <person name="Sakthikumar S."/>
            <person name="Sykes S."/>
            <person name="Schwartz D.C."/>
            <person name="Turgeon B.G."/>
            <person name="Wapinski I."/>
            <person name="Yoder O."/>
            <person name="Young S."/>
            <person name="Zeng Q."/>
            <person name="Zhou S."/>
            <person name="Galagan J."/>
            <person name="Cuomo C.A."/>
            <person name="Kistler H.C."/>
            <person name="Rep M."/>
        </authorList>
    </citation>
    <scope>NUCLEOTIDE SEQUENCE [LARGE SCALE GENOMIC DNA]</scope>
    <source>
        <strain evidence="2">4287</strain>
    </source>
</reference>
<dbReference type="VEuPathDB" id="FungiDB:FOXG_18377"/>
<feature type="chain" id="PRO_5005324115" evidence="1">
    <location>
        <begin position="19"/>
        <end position="75"/>
    </location>
</feature>
<dbReference type="AlphaFoldDB" id="A0A0J9UFU9"/>
<evidence type="ECO:0000256" key="1">
    <source>
        <dbReference type="SAM" id="SignalP"/>
    </source>
</evidence>